<name>A0A077JTU4_PSEAI</name>
<accession>A0A077JTU4</accession>
<proteinExistence type="predicted"/>
<organism evidence="1 2">
    <name type="scientific">Pseudomonas aeruginosa</name>
    <dbReference type="NCBI Taxonomy" id="287"/>
    <lineage>
        <taxon>Bacteria</taxon>
        <taxon>Pseudomonadati</taxon>
        <taxon>Pseudomonadota</taxon>
        <taxon>Gammaproteobacteria</taxon>
        <taxon>Pseudomonadales</taxon>
        <taxon>Pseudomonadaceae</taxon>
        <taxon>Pseudomonas</taxon>
    </lineage>
</organism>
<gene>
    <name evidence="1" type="ORF">ALP65_03136</name>
</gene>
<evidence type="ECO:0000313" key="1">
    <source>
        <dbReference type="EMBL" id="RMS66600.1"/>
    </source>
</evidence>
<reference evidence="1 2" key="1">
    <citation type="submission" date="2018-08" db="EMBL/GenBank/DDBJ databases">
        <title>Recombination of ecologically and evolutionarily significant loci maintains genetic cohesion in the Pseudomonas syringae species complex.</title>
        <authorList>
            <person name="Dillon M."/>
            <person name="Thakur S."/>
            <person name="Almeida R.N.D."/>
            <person name="Weir B.S."/>
            <person name="Guttman D.S."/>
        </authorList>
    </citation>
    <scope>NUCLEOTIDE SEQUENCE [LARGE SCALE GENOMIC DNA]</scope>
    <source>
        <strain evidence="1 2">ICMP 7846</strain>
    </source>
</reference>
<dbReference type="KEGG" id="paeb:NCGM1900_3626"/>
<dbReference type="AlphaFoldDB" id="A0A077JTU4"/>
<evidence type="ECO:0000313" key="2">
    <source>
        <dbReference type="Proteomes" id="UP000270834"/>
    </source>
</evidence>
<dbReference type="Proteomes" id="UP000270834">
    <property type="component" value="Unassembled WGS sequence"/>
</dbReference>
<dbReference type="EMBL" id="RBSQ01000020">
    <property type="protein sequence ID" value="RMS66600.1"/>
    <property type="molecule type" value="Genomic_DNA"/>
</dbReference>
<comment type="caution">
    <text evidence="1">The sequence shown here is derived from an EMBL/GenBank/DDBJ whole genome shotgun (WGS) entry which is preliminary data.</text>
</comment>
<sequence>MIQQPIAVQRGNPMKLSIVALGLLSMAGVLICTYLILKSLSAI</sequence>
<protein>
    <submittedName>
        <fullName evidence="1">Uncharacterized protein</fullName>
    </submittedName>
</protein>